<dbReference type="PROSITE" id="PS51886">
    <property type="entry name" value="TLDC"/>
    <property type="match status" value="1"/>
</dbReference>
<evidence type="ECO:0000259" key="2">
    <source>
        <dbReference type="PROSITE" id="PS51886"/>
    </source>
</evidence>
<feature type="compositionally biased region" description="Basic and acidic residues" evidence="1">
    <location>
        <begin position="609"/>
        <end position="639"/>
    </location>
</feature>
<comment type="caution">
    <text evidence="3">The sequence shown here is derived from an EMBL/GenBank/DDBJ whole genome shotgun (WGS) entry which is preliminary data.</text>
</comment>
<dbReference type="RefSeq" id="XP_018005412.1">
    <property type="nucleotide sequence ID" value="XM_018144288.1"/>
</dbReference>
<dbReference type="Proteomes" id="UP000038010">
    <property type="component" value="Unassembled WGS sequence"/>
</dbReference>
<proteinExistence type="predicted"/>
<dbReference type="EMBL" id="LFJN01000001">
    <property type="protein sequence ID" value="KPI45449.1"/>
    <property type="molecule type" value="Genomic_DNA"/>
</dbReference>
<organism evidence="3 4">
    <name type="scientific">Cyphellophora attinorum</name>
    <dbReference type="NCBI Taxonomy" id="1664694"/>
    <lineage>
        <taxon>Eukaryota</taxon>
        <taxon>Fungi</taxon>
        <taxon>Dikarya</taxon>
        <taxon>Ascomycota</taxon>
        <taxon>Pezizomycotina</taxon>
        <taxon>Eurotiomycetes</taxon>
        <taxon>Chaetothyriomycetidae</taxon>
        <taxon>Chaetothyriales</taxon>
        <taxon>Cyphellophoraceae</taxon>
        <taxon>Cyphellophora</taxon>
    </lineage>
</organism>
<feature type="region of interest" description="Disordered" evidence="1">
    <location>
        <begin position="598"/>
        <end position="639"/>
    </location>
</feature>
<dbReference type="AlphaFoldDB" id="A0A0N0NS07"/>
<dbReference type="Pfam" id="PF07534">
    <property type="entry name" value="TLD"/>
    <property type="match status" value="1"/>
</dbReference>
<sequence length="667" mass="73340">MLRKIFDALGQGQPAEPLRQVPIEQLSHELALRFATRCYSHLEIAHYKDNFKSLAEHQGDVEYWKEDTLARFLALPEPLRASPVIFQMCSYLGAFPFPMLAPCILTREAMIKVITIMTGRYKRILKRGNRDKAKLLFRSLAVFDRRASVASPSEKPNMQAIIDEQKPDEMLEEEAAAGKRAQAGFAIDEPANDGEEEDDDDLALAALDSLDAIEVFKQDQIKTIDRKMNHAIIPTDNFRRLLMLLLLFGGIRAQSNLSEYGDGLDGTKVEALEDAANAIIEAFDPDPLLKGIRYSNFVKVLSTTMPDLFEPLNHLFEHFLFSRNIDLSKHRGAVSAAADLLSHRRRSPIQPPDDKSSSQILTDTRLSQLSMSMHLAQNTSSSPTNIYSSHARFHQIFSTSSQGTSLSSFSRYVMSWTAPTLIVISGTSTSSSFPQSTPLIFTAYLPHPWIDSTHKHDAPTILTSESSGESPPLATLTLLSPRHSIFPSTLRPQQPYSYFNARTGIALGCIIPPQPRTGAPNPPIPGAASVIIDTDLSEGTFVHDLENGSGGGFVCDPGLVEAQGASSSSAASGGETKAPWPRRIDFEVEGIEVWGVTFDSGNEDDEDGVKESEVEKQRKRLEWEEKEAERRRAINFGGDKDGARHLLEMAGLVGNGSGQGRSGGSMG</sequence>
<reference evidence="3 4" key="1">
    <citation type="submission" date="2015-06" db="EMBL/GenBank/DDBJ databases">
        <title>Draft genome of the ant-associated black yeast Phialophora attae CBS 131958.</title>
        <authorList>
            <person name="Moreno L.F."/>
            <person name="Stielow B.J."/>
            <person name="de Hoog S."/>
            <person name="Vicente V.A."/>
            <person name="Weiss V.A."/>
            <person name="de Vries M."/>
            <person name="Cruz L.M."/>
            <person name="Souza E.M."/>
        </authorList>
    </citation>
    <scope>NUCLEOTIDE SEQUENCE [LARGE SCALE GENOMIC DNA]</scope>
    <source>
        <strain evidence="3 4">CBS 131958</strain>
    </source>
</reference>
<dbReference type="GeneID" id="28736157"/>
<protein>
    <submittedName>
        <fullName evidence="3">Restriction of telomere capping protein 5</fullName>
    </submittedName>
</protein>
<dbReference type="STRING" id="1664694.A0A0N0NS07"/>
<dbReference type="InterPro" id="IPR006571">
    <property type="entry name" value="TLDc_dom"/>
</dbReference>
<evidence type="ECO:0000313" key="4">
    <source>
        <dbReference type="Proteomes" id="UP000038010"/>
    </source>
</evidence>
<accession>A0A0N0NS07</accession>
<dbReference type="OrthoDB" id="289228at2759"/>
<gene>
    <name evidence="3" type="ORF">AB675_416</name>
</gene>
<dbReference type="SMART" id="SM00584">
    <property type="entry name" value="TLDc"/>
    <property type="match status" value="1"/>
</dbReference>
<dbReference type="VEuPathDB" id="FungiDB:AB675_416"/>
<evidence type="ECO:0000313" key="3">
    <source>
        <dbReference type="EMBL" id="KPI45449.1"/>
    </source>
</evidence>
<keyword evidence="4" id="KW-1185">Reference proteome</keyword>
<name>A0A0N0NS07_9EURO</name>
<feature type="domain" description="TLDc" evidence="2">
    <location>
        <begin position="368"/>
        <end position="597"/>
    </location>
</feature>
<evidence type="ECO:0000256" key="1">
    <source>
        <dbReference type="SAM" id="MobiDB-lite"/>
    </source>
</evidence>